<dbReference type="GO" id="GO:0030424">
    <property type="term" value="C:axon"/>
    <property type="evidence" value="ECO:0000318"/>
    <property type="project" value="GO_Central"/>
</dbReference>
<dbReference type="InterPro" id="IPR019080">
    <property type="entry name" value="YqaJ_viral_recombinase"/>
</dbReference>
<reference evidence="9 10" key="2">
    <citation type="journal article" date="2010" name="Nucleic Acids Res.">
        <title>BeetleBase in 2010: revisions to provide comprehensive genomic information for Tribolium castaneum.</title>
        <authorList>
            <person name="Kim H.S."/>
            <person name="Murphy T."/>
            <person name="Xia J."/>
            <person name="Caragea D."/>
            <person name="Park Y."/>
            <person name="Beeman R.W."/>
            <person name="Lorenzen M.D."/>
            <person name="Butcher S."/>
            <person name="Manak J.R."/>
            <person name="Brown S.J."/>
        </authorList>
    </citation>
    <scope>GENOME REANNOTATION</scope>
    <source>
        <strain evidence="9 10">Georgia GA2</strain>
    </source>
</reference>
<keyword evidence="6" id="KW-0863">Zinc-finger</keyword>
<dbReference type="Pfam" id="PF08395">
    <property type="entry name" value="7tm_7"/>
    <property type="match status" value="1"/>
</dbReference>
<evidence type="ECO:0000313" key="9">
    <source>
        <dbReference type="EMBL" id="EFA07621.2"/>
    </source>
</evidence>
<keyword evidence="6" id="KW-0479">Metal-binding</keyword>
<sequence length="731" mass="84266">MKKLNYTVEISYDLEEGVKTAHCTCPRGNVACHHMAAALYYAHYNVSATDIECQWSAPSKTTPQTEVIKLADVYKPKLSNYTALSRSSTEDEIIQFRAEIGVTNVVGFTWLLRPEASEEARKIIADIEEILQSLEYVQAIDKQKFLLEKCRIDEARIKLVEACTRGQHVNENWHVARKHRLTASRFGMVLSACSRRRFPPSLFKNLAEGYSLDRVAAVQWGKTHEKTALREFEEATNLKVQETGFWLEESGFLGASPDGLVEEDGILEIKCPYKYRDTDSLSEALKDKKYFYWRDENEDINLNSNHNYYHQVQGQMHITGRINVKSSSNMIKFSKVKSYFTTHHDTLHNIYTSMKPVYAICKLIGLNTLRIGRKGELKQHKSDYFYFSFYITSYTLLSVYSLFRIATNENNSLVINKRLIFIECFVMMALTLIVTLFTFLARGTLIKSFDMLSHVDVSFIKAGFRLEYKQLLKRSYLIISFVLFSLLARVPVMLMTISADFIQQIMLFVSALIKAFSKYQFVVLVLQLQHRFGKINRTMRSFFSDNKQDDKIPQISDNLYILCRLHYKLTSVMQKINSAFSVQLLVSIGVSLFDVLFQAYYLYYVATGKASFVTVPMIVCPIVWLMDEVVEIYLLVYACASTCEQANDTPSILHELRNNYFHMDLENNVQSYSLQLLHQKVQFSVLGFFVVDYTLLYSIVGAVTTYLVIFIQFDQSSNSRNNYVLTNNSTC</sequence>
<organism evidence="9 10">
    <name type="scientific">Tribolium castaneum</name>
    <name type="common">Red flour beetle</name>
    <dbReference type="NCBI Taxonomy" id="7070"/>
    <lineage>
        <taxon>Eukaryota</taxon>
        <taxon>Metazoa</taxon>
        <taxon>Ecdysozoa</taxon>
        <taxon>Arthropoda</taxon>
        <taxon>Hexapoda</taxon>
        <taxon>Insecta</taxon>
        <taxon>Pterygota</taxon>
        <taxon>Neoptera</taxon>
        <taxon>Endopterygota</taxon>
        <taxon>Coleoptera</taxon>
        <taxon>Polyphaga</taxon>
        <taxon>Cucujiformia</taxon>
        <taxon>Tenebrionidae</taxon>
        <taxon>Tenebrionidae incertae sedis</taxon>
        <taxon>Tribolium</taxon>
    </lineage>
</organism>
<feature type="transmembrane region" description="Helical" evidence="7">
    <location>
        <begin position="384"/>
        <end position="407"/>
    </location>
</feature>
<comment type="subcellular location">
    <subcellularLocation>
        <location evidence="1">Cell membrane</location>
        <topology evidence="1">Multi-pass membrane protein</topology>
    </subcellularLocation>
</comment>
<dbReference type="GO" id="GO:0006281">
    <property type="term" value="P:DNA repair"/>
    <property type="evidence" value="ECO:0007669"/>
    <property type="project" value="UniProtKB-ARBA"/>
</dbReference>
<keyword evidence="9" id="KW-0675">Receptor</keyword>
<dbReference type="GO" id="GO:0030425">
    <property type="term" value="C:dendrite"/>
    <property type="evidence" value="ECO:0000318"/>
    <property type="project" value="GO_Central"/>
</dbReference>
<dbReference type="PANTHER" id="PTHR39953">
    <property type="entry name" value="RE54151P"/>
    <property type="match status" value="1"/>
</dbReference>
<dbReference type="GO" id="GO:0005886">
    <property type="term" value="C:plasma membrane"/>
    <property type="evidence" value="ECO:0007669"/>
    <property type="project" value="UniProtKB-SubCell"/>
</dbReference>
<feature type="transmembrane region" description="Helical" evidence="7">
    <location>
        <begin position="475"/>
        <end position="499"/>
    </location>
</feature>
<feature type="transmembrane region" description="Helical" evidence="7">
    <location>
        <begin position="505"/>
        <end position="528"/>
    </location>
</feature>
<dbReference type="GO" id="GO:0007635">
    <property type="term" value="P:chemosensory behavior"/>
    <property type="evidence" value="ECO:0000318"/>
    <property type="project" value="GO_Central"/>
</dbReference>
<dbReference type="InterPro" id="IPR013604">
    <property type="entry name" value="7TM_chemorcpt"/>
</dbReference>
<dbReference type="STRING" id="7070.D6WR70"/>
<dbReference type="eggNOG" id="ENOG502S2QD">
    <property type="taxonomic scope" value="Eukaryota"/>
</dbReference>
<feature type="transmembrane region" description="Helical" evidence="7">
    <location>
        <begin position="685"/>
        <end position="713"/>
    </location>
</feature>
<evidence type="ECO:0000256" key="3">
    <source>
        <dbReference type="ARBA" id="ARBA00022692"/>
    </source>
</evidence>
<keyword evidence="6" id="KW-0862">Zinc</keyword>
<dbReference type="Gene3D" id="3.90.320.10">
    <property type="match status" value="1"/>
</dbReference>
<dbReference type="InterPro" id="IPR007527">
    <property type="entry name" value="Znf_SWIM"/>
</dbReference>
<keyword evidence="2" id="KW-1003">Cell membrane</keyword>
<accession>D6WR70</accession>
<feature type="transmembrane region" description="Helical" evidence="7">
    <location>
        <begin position="419"/>
        <end position="441"/>
    </location>
</feature>
<protein>
    <submittedName>
        <fullName evidence="9">Gustatory receptor 125</fullName>
    </submittedName>
</protein>
<evidence type="ECO:0000313" key="10">
    <source>
        <dbReference type="Proteomes" id="UP000007266"/>
    </source>
</evidence>
<dbReference type="CDD" id="cd22343">
    <property type="entry name" value="PDDEXK_lambda_exonuclease-like"/>
    <property type="match status" value="1"/>
</dbReference>
<proteinExistence type="predicted"/>
<dbReference type="GO" id="GO:0050909">
    <property type="term" value="P:sensory perception of taste"/>
    <property type="evidence" value="ECO:0007669"/>
    <property type="project" value="InterPro"/>
</dbReference>
<evidence type="ECO:0000256" key="4">
    <source>
        <dbReference type="ARBA" id="ARBA00022989"/>
    </source>
</evidence>
<dbReference type="InterPro" id="IPR011604">
    <property type="entry name" value="PDDEXK-like_dom_sf"/>
</dbReference>
<evidence type="ECO:0000259" key="8">
    <source>
        <dbReference type="PROSITE" id="PS50966"/>
    </source>
</evidence>
<dbReference type="InterPro" id="IPR011335">
    <property type="entry name" value="Restrct_endonuc-II-like"/>
</dbReference>
<dbReference type="GO" id="GO:0008049">
    <property type="term" value="P:male courtship behavior"/>
    <property type="evidence" value="ECO:0000318"/>
    <property type="project" value="GO_Central"/>
</dbReference>
<keyword evidence="5 7" id="KW-0472">Membrane</keyword>
<dbReference type="Proteomes" id="UP000007266">
    <property type="component" value="Linkage group 7"/>
</dbReference>
<evidence type="ECO:0000256" key="5">
    <source>
        <dbReference type="ARBA" id="ARBA00023136"/>
    </source>
</evidence>
<gene>
    <name evidence="9" type="primary">AUGUSTUS-3.0.2_30216</name>
    <name evidence="9" type="ORF">TcasGA2_TC030216</name>
</gene>
<dbReference type="Pfam" id="PF09588">
    <property type="entry name" value="YqaJ"/>
    <property type="match status" value="1"/>
</dbReference>
<dbReference type="GO" id="GO:0008270">
    <property type="term" value="F:zinc ion binding"/>
    <property type="evidence" value="ECO:0007669"/>
    <property type="project" value="UniProtKB-KW"/>
</dbReference>
<keyword evidence="3 7" id="KW-0812">Transmembrane</keyword>
<dbReference type="Pfam" id="PF04434">
    <property type="entry name" value="SWIM"/>
    <property type="match status" value="1"/>
</dbReference>
<dbReference type="SUPFAM" id="SSF52980">
    <property type="entry name" value="Restriction endonuclease-like"/>
    <property type="match status" value="1"/>
</dbReference>
<evidence type="ECO:0000256" key="1">
    <source>
        <dbReference type="ARBA" id="ARBA00004651"/>
    </source>
</evidence>
<keyword evidence="4 7" id="KW-1133">Transmembrane helix</keyword>
<dbReference type="GO" id="GO:0043025">
    <property type="term" value="C:neuronal cell body"/>
    <property type="evidence" value="ECO:0000318"/>
    <property type="project" value="GO_Central"/>
</dbReference>
<evidence type="ECO:0000256" key="6">
    <source>
        <dbReference type="PROSITE-ProRule" id="PRU00325"/>
    </source>
</evidence>
<feature type="domain" description="SWIM-type" evidence="8">
    <location>
        <begin position="6"/>
        <end position="43"/>
    </location>
</feature>
<keyword evidence="10" id="KW-1185">Reference proteome</keyword>
<dbReference type="PANTHER" id="PTHR39953:SF1">
    <property type="entry name" value="RE54151P"/>
    <property type="match status" value="1"/>
</dbReference>
<dbReference type="PROSITE" id="PS50966">
    <property type="entry name" value="ZF_SWIM"/>
    <property type="match status" value="1"/>
</dbReference>
<feature type="transmembrane region" description="Helical" evidence="7">
    <location>
        <begin position="576"/>
        <end position="597"/>
    </location>
</feature>
<evidence type="ECO:0000256" key="7">
    <source>
        <dbReference type="SAM" id="Phobius"/>
    </source>
</evidence>
<name>D6WR70_TRICA</name>
<dbReference type="AlphaFoldDB" id="D6WR70"/>
<reference evidence="9 10" key="1">
    <citation type="journal article" date="2008" name="Nature">
        <title>The genome of the model beetle and pest Tribolium castaneum.</title>
        <authorList>
            <consortium name="Tribolium Genome Sequencing Consortium"/>
            <person name="Richards S."/>
            <person name="Gibbs R.A."/>
            <person name="Weinstock G.M."/>
            <person name="Brown S.J."/>
            <person name="Denell R."/>
            <person name="Beeman R.W."/>
            <person name="Gibbs R."/>
            <person name="Beeman R.W."/>
            <person name="Brown S.J."/>
            <person name="Bucher G."/>
            <person name="Friedrich M."/>
            <person name="Grimmelikhuijzen C.J."/>
            <person name="Klingler M."/>
            <person name="Lorenzen M."/>
            <person name="Richards S."/>
            <person name="Roth S."/>
            <person name="Schroder R."/>
            <person name="Tautz D."/>
            <person name="Zdobnov E.M."/>
            <person name="Muzny D."/>
            <person name="Gibbs R.A."/>
            <person name="Weinstock G.M."/>
            <person name="Attaway T."/>
            <person name="Bell S."/>
            <person name="Buhay C.J."/>
            <person name="Chandrabose M.N."/>
            <person name="Chavez D."/>
            <person name="Clerk-Blankenburg K.P."/>
            <person name="Cree A."/>
            <person name="Dao M."/>
            <person name="Davis C."/>
            <person name="Chacko J."/>
            <person name="Dinh H."/>
            <person name="Dugan-Rocha S."/>
            <person name="Fowler G."/>
            <person name="Garner T.T."/>
            <person name="Garnes J."/>
            <person name="Gnirke A."/>
            <person name="Hawes A."/>
            <person name="Hernandez J."/>
            <person name="Hines S."/>
            <person name="Holder M."/>
            <person name="Hume J."/>
            <person name="Jhangiani S.N."/>
            <person name="Joshi V."/>
            <person name="Khan Z.M."/>
            <person name="Jackson L."/>
            <person name="Kovar C."/>
            <person name="Kowis A."/>
            <person name="Lee S."/>
            <person name="Lewis L.R."/>
            <person name="Margolis J."/>
            <person name="Morgan M."/>
            <person name="Nazareth L.V."/>
            <person name="Nguyen N."/>
            <person name="Okwuonu G."/>
            <person name="Parker D."/>
            <person name="Richards S."/>
            <person name="Ruiz S.J."/>
            <person name="Santibanez J."/>
            <person name="Savard J."/>
            <person name="Scherer S.E."/>
            <person name="Schneider B."/>
            <person name="Sodergren E."/>
            <person name="Tautz D."/>
            <person name="Vattahil S."/>
            <person name="Villasana D."/>
            <person name="White C.S."/>
            <person name="Wright R."/>
            <person name="Park Y."/>
            <person name="Beeman R.W."/>
            <person name="Lord J."/>
            <person name="Oppert B."/>
            <person name="Lorenzen M."/>
            <person name="Brown S."/>
            <person name="Wang L."/>
            <person name="Savard J."/>
            <person name="Tautz D."/>
            <person name="Richards S."/>
            <person name="Weinstock G."/>
            <person name="Gibbs R.A."/>
            <person name="Liu Y."/>
            <person name="Worley K."/>
            <person name="Weinstock G."/>
            <person name="Elsik C.G."/>
            <person name="Reese J.T."/>
            <person name="Elhaik E."/>
            <person name="Landan G."/>
            <person name="Graur D."/>
            <person name="Arensburger P."/>
            <person name="Atkinson P."/>
            <person name="Beeman R.W."/>
            <person name="Beidler J."/>
            <person name="Brown S.J."/>
            <person name="Demuth J.P."/>
            <person name="Drury D.W."/>
            <person name="Du Y.Z."/>
            <person name="Fujiwara H."/>
            <person name="Lorenzen M."/>
            <person name="Maselli V."/>
            <person name="Osanai M."/>
            <person name="Park Y."/>
            <person name="Robertson H.M."/>
            <person name="Tu Z."/>
            <person name="Wang J.J."/>
            <person name="Wang S."/>
            <person name="Richards S."/>
            <person name="Song H."/>
            <person name="Zhang L."/>
            <person name="Sodergren E."/>
            <person name="Werner D."/>
            <person name="Stanke M."/>
            <person name="Morgenstern B."/>
            <person name="Solovyev V."/>
            <person name="Kosarev P."/>
            <person name="Brown G."/>
            <person name="Chen H.C."/>
            <person name="Ermolaeva O."/>
            <person name="Hlavina W."/>
            <person name="Kapustin Y."/>
            <person name="Kiryutin B."/>
            <person name="Kitts P."/>
            <person name="Maglott D."/>
            <person name="Pruitt K."/>
            <person name="Sapojnikov V."/>
            <person name="Souvorov A."/>
            <person name="Mackey A.J."/>
            <person name="Waterhouse R.M."/>
            <person name="Wyder S."/>
            <person name="Zdobnov E.M."/>
            <person name="Zdobnov E.M."/>
            <person name="Wyder S."/>
            <person name="Kriventseva E.V."/>
            <person name="Kadowaki T."/>
            <person name="Bork P."/>
            <person name="Aranda M."/>
            <person name="Bao R."/>
            <person name="Beermann A."/>
            <person name="Berns N."/>
            <person name="Bolognesi R."/>
            <person name="Bonneton F."/>
            <person name="Bopp D."/>
            <person name="Brown S.J."/>
            <person name="Bucher G."/>
            <person name="Butts T."/>
            <person name="Chaumot A."/>
            <person name="Denell R.E."/>
            <person name="Ferrier D.E."/>
            <person name="Friedrich M."/>
            <person name="Gordon C.M."/>
            <person name="Jindra M."/>
            <person name="Klingler M."/>
            <person name="Lan Q."/>
            <person name="Lattorff H.M."/>
            <person name="Laudet V."/>
            <person name="von Levetsow C."/>
            <person name="Liu Z."/>
            <person name="Lutz R."/>
            <person name="Lynch J.A."/>
            <person name="da Fonseca R.N."/>
            <person name="Posnien N."/>
            <person name="Reuter R."/>
            <person name="Roth S."/>
            <person name="Savard J."/>
            <person name="Schinko J.B."/>
            <person name="Schmitt C."/>
            <person name="Schoppmeier M."/>
            <person name="Schroder R."/>
            <person name="Shippy T.D."/>
            <person name="Simonnet F."/>
            <person name="Marques-Souza H."/>
            <person name="Tautz D."/>
            <person name="Tomoyasu Y."/>
            <person name="Trauner J."/>
            <person name="Van der Zee M."/>
            <person name="Vervoort M."/>
            <person name="Wittkopp N."/>
            <person name="Wimmer E.A."/>
            <person name="Yang X."/>
            <person name="Jones A.K."/>
            <person name="Sattelle D.B."/>
            <person name="Ebert P.R."/>
            <person name="Nelson D."/>
            <person name="Scott J.G."/>
            <person name="Beeman R.W."/>
            <person name="Muthukrishnan S."/>
            <person name="Kramer K.J."/>
            <person name="Arakane Y."/>
            <person name="Beeman R.W."/>
            <person name="Zhu Q."/>
            <person name="Hogenkamp D."/>
            <person name="Dixit R."/>
            <person name="Oppert B."/>
            <person name="Jiang H."/>
            <person name="Zou Z."/>
            <person name="Marshall J."/>
            <person name="Elpidina E."/>
            <person name="Vinokurov K."/>
            <person name="Oppert C."/>
            <person name="Zou Z."/>
            <person name="Evans J."/>
            <person name="Lu Z."/>
            <person name="Zhao P."/>
            <person name="Sumathipala N."/>
            <person name="Altincicek B."/>
            <person name="Vilcinskas A."/>
            <person name="Williams M."/>
            <person name="Hultmark D."/>
            <person name="Hetru C."/>
            <person name="Jiang H."/>
            <person name="Grimmelikhuijzen C.J."/>
            <person name="Hauser F."/>
            <person name="Cazzamali G."/>
            <person name="Williamson M."/>
            <person name="Park Y."/>
            <person name="Li B."/>
            <person name="Tanaka Y."/>
            <person name="Predel R."/>
            <person name="Neupert S."/>
            <person name="Schachtner J."/>
            <person name="Verleyen P."/>
            <person name="Raible F."/>
            <person name="Bork P."/>
            <person name="Friedrich M."/>
            <person name="Walden K.K."/>
            <person name="Robertson H.M."/>
            <person name="Angeli S."/>
            <person name="Foret S."/>
            <person name="Bucher G."/>
            <person name="Schuetz S."/>
            <person name="Maleszka R."/>
            <person name="Wimmer E.A."/>
            <person name="Beeman R.W."/>
            <person name="Lorenzen M."/>
            <person name="Tomoyasu Y."/>
            <person name="Miller S.C."/>
            <person name="Grossmann D."/>
            <person name="Bucher G."/>
        </authorList>
    </citation>
    <scope>NUCLEOTIDE SEQUENCE [LARGE SCALE GENOMIC DNA]</scope>
    <source>
        <strain evidence="9 10">Georgia GA2</strain>
    </source>
</reference>
<dbReference type="EMBL" id="KQ971354">
    <property type="protein sequence ID" value="EFA07621.2"/>
    <property type="molecule type" value="Genomic_DNA"/>
</dbReference>
<evidence type="ECO:0000256" key="2">
    <source>
        <dbReference type="ARBA" id="ARBA00022475"/>
    </source>
</evidence>
<dbReference type="InParanoid" id="D6WR70"/>